<dbReference type="Gene3D" id="3.30.60.30">
    <property type="match status" value="1"/>
</dbReference>
<dbReference type="Proteomes" id="UP000326380">
    <property type="component" value="Unassembled WGS sequence"/>
</dbReference>
<organism evidence="1 2">
    <name type="scientific">Hymenobacter busanensis</name>
    <dbReference type="NCBI Taxonomy" id="2607656"/>
    <lineage>
        <taxon>Bacteria</taxon>
        <taxon>Pseudomonadati</taxon>
        <taxon>Bacteroidota</taxon>
        <taxon>Cytophagia</taxon>
        <taxon>Cytophagales</taxon>
        <taxon>Hymenobacteraceae</taxon>
        <taxon>Hymenobacter</taxon>
    </lineage>
</organism>
<dbReference type="SUPFAM" id="SSF100895">
    <property type="entry name" value="Kazal-type serine protease inhibitors"/>
    <property type="match status" value="1"/>
</dbReference>
<dbReference type="InterPro" id="IPR036058">
    <property type="entry name" value="Kazal_dom_sf"/>
</dbReference>
<dbReference type="InterPro" id="IPR002350">
    <property type="entry name" value="Kazal_dom"/>
</dbReference>
<evidence type="ECO:0000313" key="2">
    <source>
        <dbReference type="Proteomes" id="UP000326380"/>
    </source>
</evidence>
<dbReference type="AlphaFoldDB" id="A0A7L5A0R8"/>
<comment type="caution">
    <text evidence="1">The sequence shown here is derived from an EMBL/GenBank/DDBJ whole genome shotgun (WGS) entry which is preliminary data.</text>
</comment>
<accession>A0A7L5A0R8</accession>
<name>A0A7L5A0R8_9BACT</name>
<reference evidence="1 2" key="1">
    <citation type="submission" date="2019-09" db="EMBL/GenBank/DDBJ databases">
        <title>Genome sequence of Hymenobacter sp. M3.</title>
        <authorList>
            <person name="Srinivasan S."/>
        </authorList>
    </citation>
    <scope>NUCLEOTIDE SEQUENCE [LARGE SCALE GENOMIC DNA]</scope>
    <source>
        <strain evidence="1 2">M3</strain>
    </source>
</reference>
<evidence type="ECO:0000313" key="1">
    <source>
        <dbReference type="EMBL" id="KAA9332343.1"/>
    </source>
</evidence>
<protein>
    <submittedName>
        <fullName evidence="1">Kazal domain protein</fullName>
    </submittedName>
</protein>
<dbReference type="RefSeq" id="WP_151079284.1">
    <property type="nucleotide sequence ID" value="NZ_CP047647.1"/>
</dbReference>
<proteinExistence type="predicted"/>
<sequence>MPIRSFFQPLAFGSLLLAAACARSSPPASACIDPSKINPNGMCTMEYNPVCGCDGKTYSNPCAATNAGVTSYTKGACATTN</sequence>
<keyword evidence="2" id="KW-1185">Reference proteome</keyword>
<dbReference type="PROSITE" id="PS51257">
    <property type="entry name" value="PROKAR_LIPOPROTEIN"/>
    <property type="match status" value="1"/>
</dbReference>
<gene>
    <name evidence="1" type="ORF">F0P96_12760</name>
</gene>
<dbReference type="PROSITE" id="PS51465">
    <property type="entry name" value="KAZAL_2"/>
    <property type="match status" value="1"/>
</dbReference>
<dbReference type="Pfam" id="PF00050">
    <property type="entry name" value="Kazal_1"/>
    <property type="match status" value="1"/>
</dbReference>
<dbReference type="SMART" id="SM00280">
    <property type="entry name" value="KAZAL"/>
    <property type="match status" value="1"/>
</dbReference>
<dbReference type="EMBL" id="VTWU01000004">
    <property type="protein sequence ID" value="KAA9332343.1"/>
    <property type="molecule type" value="Genomic_DNA"/>
</dbReference>
<dbReference type="CDD" id="cd00104">
    <property type="entry name" value="KAZAL_FS"/>
    <property type="match status" value="1"/>
</dbReference>